<dbReference type="PANTHER" id="PTHR34352">
    <property type="entry name" value="PROTEIN YHFA"/>
    <property type="match status" value="1"/>
</dbReference>
<dbReference type="AlphaFoldDB" id="A0ABD4QKK1"/>
<comment type="caution">
    <text evidence="1">The sequence shown here is derived from an EMBL/GenBank/DDBJ whole genome shotgun (WGS) entry which is preliminary data.</text>
</comment>
<evidence type="ECO:0000313" key="2">
    <source>
        <dbReference type="Proteomes" id="UP000676804"/>
    </source>
</evidence>
<sequence>MTNIKLDGEEFSIYNESGKQVKGSRTIGTEGLTPLELLGASLGYCTSLNLRVLLEREGTPITEENFNVAVQAQKAVEGPSRVEKLHLSIKLPKELSEEARQKVITSAERGCTIRRSLVNAIDITFEDVTNQTKAVSS</sequence>
<dbReference type="InterPro" id="IPR015946">
    <property type="entry name" value="KH_dom-like_a/b"/>
</dbReference>
<organism evidence="1 2">
    <name type="scientific">Bacillus australimaris</name>
    <dbReference type="NCBI Taxonomy" id="1326968"/>
    <lineage>
        <taxon>Bacteria</taxon>
        <taxon>Bacillati</taxon>
        <taxon>Bacillota</taxon>
        <taxon>Bacilli</taxon>
        <taxon>Bacillales</taxon>
        <taxon>Bacillaceae</taxon>
        <taxon>Bacillus</taxon>
    </lineage>
</organism>
<name>A0ABD4QKK1_9BACI</name>
<dbReference type="SUPFAM" id="SSF82784">
    <property type="entry name" value="OsmC-like"/>
    <property type="match status" value="1"/>
</dbReference>
<reference evidence="1 2" key="1">
    <citation type="submission" date="2021-04" db="EMBL/GenBank/DDBJ databases">
        <title>Isolation of newly marine bacteria for enzymatic activity.</title>
        <authorList>
            <person name="Hadi W.A.M."/>
            <person name="Nair A.J.J."/>
            <person name="Edwin B.T."/>
        </authorList>
    </citation>
    <scope>NUCLEOTIDE SEQUENCE [LARGE SCALE GENOMIC DNA]</scope>
    <source>
        <strain evidence="1 2">B28A</strain>
    </source>
</reference>
<dbReference type="Gene3D" id="3.30.300.20">
    <property type="match status" value="1"/>
</dbReference>
<accession>A0ABD4QKK1</accession>
<dbReference type="InterPro" id="IPR036102">
    <property type="entry name" value="OsmC/Ohrsf"/>
</dbReference>
<evidence type="ECO:0000313" key="1">
    <source>
        <dbReference type="EMBL" id="MBR8690300.1"/>
    </source>
</evidence>
<dbReference type="RefSeq" id="WP_077233713.1">
    <property type="nucleotide sequence ID" value="NZ_JAGQFH010000023.1"/>
</dbReference>
<dbReference type="EMBL" id="JAGQFH010000023">
    <property type="protein sequence ID" value="MBR8690300.1"/>
    <property type="molecule type" value="Genomic_DNA"/>
</dbReference>
<dbReference type="Proteomes" id="UP000676804">
    <property type="component" value="Unassembled WGS sequence"/>
</dbReference>
<gene>
    <name evidence="1" type="ORF">KCQ59_10945</name>
</gene>
<dbReference type="InterPro" id="IPR003718">
    <property type="entry name" value="OsmC/Ohr_fam"/>
</dbReference>
<protein>
    <submittedName>
        <fullName evidence="1">OsmC family protein</fullName>
    </submittedName>
</protein>
<dbReference type="Pfam" id="PF02566">
    <property type="entry name" value="OsmC"/>
    <property type="match status" value="1"/>
</dbReference>
<dbReference type="PANTHER" id="PTHR34352:SF1">
    <property type="entry name" value="PROTEIN YHFA"/>
    <property type="match status" value="1"/>
</dbReference>
<proteinExistence type="predicted"/>